<dbReference type="EMBL" id="BGPR01000860">
    <property type="protein sequence ID" value="GBM38153.1"/>
    <property type="molecule type" value="Genomic_DNA"/>
</dbReference>
<proteinExistence type="predicted"/>
<evidence type="ECO:0000313" key="2">
    <source>
        <dbReference type="Proteomes" id="UP000499080"/>
    </source>
</evidence>
<dbReference type="Proteomes" id="UP000499080">
    <property type="component" value="Unassembled WGS sequence"/>
</dbReference>
<organism evidence="1 2">
    <name type="scientific">Araneus ventricosus</name>
    <name type="common">Orbweaver spider</name>
    <name type="synonym">Epeira ventricosa</name>
    <dbReference type="NCBI Taxonomy" id="182803"/>
    <lineage>
        <taxon>Eukaryota</taxon>
        <taxon>Metazoa</taxon>
        <taxon>Ecdysozoa</taxon>
        <taxon>Arthropoda</taxon>
        <taxon>Chelicerata</taxon>
        <taxon>Arachnida</taxon>
        <taxon>Araneae</taxon>
        <taxon>Araneomorphae</taxon>
        <taxon>Entelegynae</taxon>
        <taxon>Araneoidea</taxon>
        <taxon>Araneidae</taxon>
        <taxon>Araneus</taxon>
    </lineage>
</organism>
<name>A0A4Y2F9H9_ARAVE</name>
<keyword evidence="2" id="KW-1185">Reference proteome</keyword>
<comment type="caution">
    <text evidence="1">The sequence shown here is derived from an EMBL/GenBank/DDBJ whole genome shotgun (WGS) entry which is preliminary data.</text>
</comment>
<accession>A0A4Y2F9H9</accession>
<sequence>MVCKALFPWSLFRRTLLEVRLIYRRGTTKNCCFSSFCEVTRMFRRNVVKCSDIKGGESTDGYLSPIHVGCCRLCVRNGNGAPGRIPSGKKIAKEGYGTPKHGAWEQVFR</sequence>
<protein>
    <submittedName>
        <fullName evidence="1">Uncharacterized protein</fullName>
    </submittedName>
</protein>
<dbReference type="AlphaFoldDB" id="A0A4Y2F9H9"/>
<reference evidence="1 2" key="1">
    <citation type="journal article" date="2019" name="Sci. Rep.">
        <title>Orb-weaving spider Araneus ventricosus genome elucidates the spidroin gene catalogue.</title>
        <authorList>
            <person name="Kono N."/>
            <person name="Nakamura H."/>
            <person name="Ohtoshi R."/>
            <person name="Moran D.A.P."/>
            <person name="Shinohara A."/>
            <person name="Yoshida Y."/>
            <person name="Fujiwara M."/>
            <person name="Mori M."/>
            <person name="Tomita M."/>
            <person name="Arakawa K."/>
        </authorList>
    </citation>
    <scope>NUCLEOTIDE SEQUENCE [LARGE SCALE GENOMIC DNA]</scope>
</reference>
<evidence type="ECO:0000313" key="1">
    <source>
        <dbReference type="EMBL" id="GBM38153.1"/>
    </source>
</evidence>
<gene>
    <name evidence="1" type="ORF">AVEN_48486_1</name>
</gene>